<proteinExistence type="inferred from homology"/>
<evidence type="ECO:0000256" key="9">
    <source>
        <dbReference type="SAM" id="SignalP"/>
    </source>
</evidence>
<keyword evidence="9" id="KW-0732">Signal</keyword>
<dbReference type="Gene3D" id="1.10.1380.10">
    <property type="entry name" value="Neutral endopeptidase , domain2"/>
    <property type="match status" value="2"/>
</dbReference>
<dbReference type="Proteomes" id="UP000007798">
    <property type="component" value="Unassembled WGS sequence"/>
</dbReference>
<dbReference type="GO" id="GO:0046872">
    <property type="term" value="F:metal ion binding"/>
    <property type="evidence" value="ECO:0007669"/>
    <property type="project" value="UniProtKB-KW"/>
</dbReference>
<dbReference type="GO" id="GO:0005886">
    <property type="term" value="C:plasma membrane"/>
    <property type="evidence" value="ECO:0007669"/>
    <property type="project" value="UniProtKB-SubCell"/>
</dbReference>
<evidence type="ECO:0000313" key="13">
    <source>
        <dbReference type="Proteomes" id="UP000007798"/>
    </source>
</evidence>
<evidence type="ECO:0000256" key="3">
    <source>
        <dbReference type="ARBA" id="ARBA00007357"/>
    </source>
</evidence>
<dbReference type="InterPro" id="IPR042089">
    <property type="entry name" value="Peptidase_M13_dom_2"/>
</dbReference>
<keyword evidence="8" id="KW-0482">Metalloprotease</keyword>
<feature type="signal peptide" evidence="9">
    <location>
        <begin position="1"/>
        <end position="21"/>
    </location>
</feature>
<keyword evidence="13" id="KW-1185">Reference proteome</keyword>
<keyword evidence="5" id="KW-0479">Metal-binding</keyword>
<feature type="chain" id="PRO_5006387097" description="Peptidase M13 C-terminal domain-containing protein" evidence="9">
    <location>
        <begin position="22"/>
        <end position="1381"/>
    </location>
</feature>
<dbReference type="InterPro" id="IPR000718">
    <property type="entry name" value="Peptidase_M13"/>
</dbReference>
<dbReference type="InterPro" id="IPR024079">
    <property type="entry name" value="MetalloPept_cat_dom_sf"/>
</dbReference>
<dbReference type="EMBL" id="CH964232">
    <property type="protein sequence ID" value="KRF99323.1"/>
    <property type="molecule type" value="Genomic_DNA"/>
</dbReference>
<feature type="domain" description="Peptidase M13 C-terminal" evidence="10">
    <location>
        <begin position="1172"/>
        <end position="1377"/>
    </location>
</feature>
<dbReference type="PROSITE" id="PS51885">
    <property type="entry name" value="NEPRILYSIN"/>
    <property type="match status" value="1"/>
</dbReference>
<gene>
    <name evidence="12" type="primary">Dwil\GK11412</name>
    <name evidence="12" type="ORF">Dwil_GK11412</name>
</gene>
<comment type="subcellular location">
    <subcellularLocation>
        <location evidence="2">Cell membrane</location>
        <topology evidence="2">Single-pass type II membrane protein</topology>
    </subcellularLocation>
</comment>
<dbReference type="InterPro" id="IPR008753">
    <property type="entry name" value="Peptidase_M13_N"/>
</dbReference>
<sequence>MKQNILWAPIIVSILWMTCVAKPTVESNEDEKENLIPEDADIEFLNSYANKMKSYMNLSISPCDDFYEYACGNWKNVQPDRRGLHIRGSASDIIYTLGDVTENLLTKSSLAIDLNYEKEMQIAQKFYNACLRAELQPLPATDPAYLTLIKSIGGFPAVDGPEWQADKFNWFNMSAHLTNYGAKGLINERLMTVAPFAPIFLKPELGFEYKVYSDNLVTNETEAYKVNEQRMRVYLQSFGLAEEKISEVIAGVFAFWHDVLNLNDRFPEDLTECTQKSYLRKYTQFKHWSNYFEIAWNGENFTLDKPFACDPYYYELDKLCIKHGPSVANYLVMKLLYTMDADFKEVKYQRDYCKGSILASMPHLLGKLYFLEYSIEDTSKEIQSIYNELRKSFRVAIENADFLDTRTRKEALKKESLIKSNIGCQQDDAFTHLLIREMRNLSFVDGSYAQNQINLKRFKVYIDRFNGHHNEELPEETVPSEALICMQSDAFYYFGDNSINVLSGSFHPPFFHKYWPYSLKFGAMGYVIGHELNHGFDTVGSMFDSEAEVREWWSNESGIAYKDRTECFVNHFNNYLIPEINRTINGEKTKNENIADNGGLRQSLSAYRNFIKNKINMPKSEQMPGMDHSPEQLFFLGFAQFFCSAYKMTDYWNELSDEHPTNKFRVIGALRNNGDFSTAYNCPLGSPMNPKTEKLSILWMTCVAKPTVESNEDEKENLIPEDADIEFLNSYANKMKSYMNLSISPCDDFYEYACGNWKNVQPDRHGLHIRGSASDIIYTLGDVTENLLTKSSLAIDLNYEKEMQIAQKFYNACLRAELQPLPATDPAYLALIKSIGGFPAVDGPEWQADKFNWFNMSAHLTNYGAKGLINERLITVAPFAPIFLKPKLGFEYKVYSDNLVTNETEAYKVNEQRMRVYLQSFGLAEEKISEVIAGVFAFWHDVLNLNDRFPEDLTECIQKSYLRKYTQFKHWSNYFEIAWNGKNFTLDKPLACDPYYYELDKLCIKHGPSVANYLVMKLLYTMDADFKEVKYQRDYCKGSILASMPHLLGKLYFLEYSIEDTSKEIQSIINELRKSFRVAIENADFLDTRTRTEALKKESLIKSNIGCQQDDAFTHLLIREMRNLSFVDGSYAQNQINLKRFKVYIDRFNGHHNEELPEETVPSEALICMQPNAFYYIRDNSINVLSGSFHPPVFHKYWPHSLKFGAMGYVIGHELNHGFDTVGSMVDSEAEVRDWWSNESRIAYKERTECFVKHFNNYLIPEINRTINGEKTKNENIADNGGLRQSLSAYRNFIKNKINMPKSEQMPGMDHSPEQLFFLGFAQIYCSAYKMTDYWNELSDKHPTNKFRVIGALRNDEDFATAYNCPLGSPMNPKTEKCHIW</sequence>
<dbReference type="eggNOG" id="KOG3624">
    <property type="taxonomic scope" value="Eukaryota"/>
</dbReference>
<dbReference type="PANTHER" id="PTHR11733:SF241">
    <property type="entry name" value="GH26575P-RELATED"/>
    <property type="match status" value="1"/>
</dbReference>
<protein>
    <recommendedName>
        <fullName evidence="14">Peptidase M13 C-terminal domain-containing protein</fullName>
    </recommendedName>
</protein>
<keyword evidence="6" id="KW-0378">Hydrolase</keyword>
<evidence type="ECO:0000259" key="10">
    <source>
        <dbReference type="Pfam" id="PF01431"/>
    </source>
</evidence>
<dbReference type="Pfam" id="PF01431">
    <property type="entry name" value="Peptidase_M13"/>
    <property type="match status" value="2"/>
</dbReference>
<name>A0A0Q9WT79_DROWI</name>
<dbReference type="PRINTS" id="PR00786">
    <property type="entry name" value="NEPRILYSIN"/>
</dbReference>
<evidence type="ECO:0000256" key="6">
    <source>
        <dbReference type="ARBA" id="ARBA00022801"/>
    </source>
</evidence>
<feature type="domain" description="Peptidase M13 N-terminal" evidence="11">
    <location>
        <begin position="745"/>
        <end position="1106"/>
    </location>
</feature>
<feature type="domain" description="Peptidase M13 C-terminal" evidence="10">
    <location>
        <begin position="490"/>
        <end position="694"/>
    </location>
</feature>
<comment type="similarity">
    <text evidence="3">Belongs to the peptidase M13 family.</text>
</comment>
<dbReference type="InParanoid" id="A0A0Q9WT79"/>
<evidence type="ECO:0000256" key="7">
    <source>
        <dbReference type="ARBA" id="ARBA00022833"/>
    </source>
</evidence>
<dbReference type="PANTHER" id="PTHR11733">
    <property type="entry name" value="ZINC METALLOPROTEASE FAMILY M13 NEPRILYSIN-RELATED"/>
    <property type="match status" value="1"/>
</dbReference>
<evidence type="ECO:0000259" key="11">
    <source>
        <dbReference type="Pfam" id="PF05649"/>
    </source>
</evidence>
<dbReference type="GO" id="GO:0016485">
    <property type="term" value="P:protein processing"/>
    <property type="evidence" value="ECO:0007669"/>
    <property type="project" value="TreeGrafter"/>
</dbReference>
<evidence type="ECO:0000256" key="4">
    <source>
        <dbReference type="ARBA" id="ARBA00022670"/>
    </source>
</evidence>
<evidence type="ECO:0000256" key="5">
    <source>
        <dbReference type="ARBA" id="ARBA00022723"/>
    </source>
</evidence>
<dbReference type="Gene3D" id="3.40.390.10">
    <property type="entry name" value="Collagenase (Catalytic Domain)"/>
    <property type="match status" value="2"/>
</dbReference>
<evidence type="ECO:0000313" key="12">
    <source>
        <dbReference type="EMBL" id="KRF99323.1"/>
    </source>
</evidence>
<dbReference type="SUPFAM" id="SSF55486">
    <property type="entry name" value="Metalloproteases ('zincins'), catalytic domain"/>
    <property type="match status" value="2"/>
</dbReference>
<evidence type="ECO:0000256" key="1">
    <source>
        <dbReference type="ARBA" id="ARBA00001947"/>
    </source>
</evidence>
<keyword evidence="7" id="KW-0862">Zinc</keyword>
<evidence type="ECO:0008006" key="14">
    <source>
        <dbReference type="Google" id="ProtNLM"/>
    </source>
</evidence>
<comment type="cofactor">
    <cofactor evidence="1">
        <name>Zn(2+)</name>
        <dbReference type="ChEBI" id="CHEBI:29105"/>
    </cofactor>
</comment>
<evidence type="ECO:0000256" key="2">
    <source>
        <dbReference type="ARBA" id="ARBA00004401"/>
    </source>
</evidence>
<dbReference type="CDD" id="cd08662">
    <property type="entry name" value="M13"/>
    <property type="match status" value="2"/>
</dbReference>
<keyword evidence="4" id="KW-0645">Protease</keyword>
<feature type="domain" description="Peptidase M13 N-terminal" evidence="11">
    <location>
        <begin position="62"/>
        <end position="423"/>
    </location>
</feature>
<dbReference type="InterPro" id="IPR018497">
    <property type="entry name" value="Peptidase_M13_C"/>
</dbReference>
<reference evidence="12 13" key="1">
    <citation type="journal article" date="2007" name="Nature">
        <title>Evolution of genes and genomes on the Drosophila phylogeny.</title>
        <authorList>
            <consortium name="Drosophila 12 Genomes Consortium"/>
            <person name="Clark A.G."/>
            <person name="Eisen M.B."/>
            <person name="Smith D.R."/>
            <person name="Bergman C.M."/>
            <person name="Oliver B."/>
            <person name="Markow T.A."/>
            <person name="Kaufman T.C."/>
            <person name="Kellis M."/>
            <person name="Gelbart W."/>
            <person name="Iyer V.N."/>
            <person name="Pollard D.A."/>
            <person name="Sackton T.B."/>
            <person name="Larracuente A.M."/>
            <person name="Singh N.D."/>
            <person name="Abad J.P."/>
            <person name="Abt D.N."/>
            <person name="Adryan B."/>
            <person name="Aguade M."/>
            <person name="Akashi H."/>
            <person name="Anderson W.W."/>
            <person name="Aquadro C.F."/>
            <person name="Ardell D.H."/>
            <person name="Arguello R."/>
            <person name="Artieri C.G."/>
            <person name="Barbash D.A."/>
            <person name="Barker D."/>
            <person name="Barsanti P."/>
            <person name="Batterham P."/>
            <person name="Batzoglou S."/>
            <person name="Begun D."/>
            <person name="Bhutkar A."/>
            <person name="Blanco E."/>
            <person name="Bosak S.A."/>
            <person name="Bradley R.K."/>
            <person name="Brand A.D."/>
            <person name="Brent M.R."/>
            <person name="Brooks A.N."/>
            <person name="Brown R.H."/>
            <person name="Butlin R.K."/>
            <person name="Caggese C."/>
            <person name="Calvi B.R."/>
            <person name="Bernardo de Carvalho A."/>
            <person name="Caspi A."/>
            <person name="Castrezana S."/>
            <person name="Celniker S.E."/>
            <person name="Chang J.L."/>
            <person name="Chapple C."/>
            <person name="Chatterji S."/>
            <person name="Chinwalla A."/>
            <person name="Civetta A."/>
            <person name="Clifton S.W."/>
            <person name="Comeron J.M."/>
            <person name="Costello J.C."/>
            <person name="Coyne J.A."/>
            <person name="Daub J."/>
            <person name="David R.G."/>
            <person name="Delcher A.L."/>
            <person name="Delehaunty K."/>
            <person name="Do C.B."/>
            <person name="Ebling H."/>
            <person name="Edwards K."/>
            <person name="Eickbush T."/>
            <person name="Evans J.D."/>
            <person name="Filipski A."/>
            <person name="Findeiss S."/>
            <person name="Freyhult E."/>
            <person name="Fulton L."/>
            <person name="Fulton R."/>
            <person name="Garcia A.C."/>
            <person name="Gardiner A."/>
            <person name="Garfield D.A."/>
            <person name="Garvin B.E."/>
            <person name="Gibson G."/>
            <person name="Gilbert D."/>
            <person name="Gnerre S."/>
            <person name="Godfrey J."/>
            <person name="Good R."/>
            <person name="Gotea V."/>
            <person name="Gravely B."/>
            <person name="Greenberg A.J."/>
            <person name="Griffiths-Jones S."/>
            <person name="Gross S."/>
            <person name="Guigo R."/>
            <person name="Gustafson E.A."/>
            <person name="Haerty W."/>
            <person name="Hahn M.W."/>
            <person name="Halligan D.L."/>
            <person name="Halpern A.L."/>
            <person name="Halter G.M."/>
            <person name="Han M.V."/>
            <person name="Heger A."/>
            <person name="Hillier L."/>
            <person name="Hinrichs A.S."/>
            <person name="Holmes I."/>
            <person name="Hoskins R.A."/>
            <person name="Hubisz M.J."/>
            <person name="Hultmark D."/>
            <person name="Huntley M.A."/>
            <person name="Jaffe D.B."/>
            <person name="Jagadeeshan S."/>
            <person name="Jeck W.R."/>
            <person name="Johnson J."/>
            <person name="Jones C.D."/>
            <person name="Jordan W.C."/>
            <person name="Karpen G.H."/>
            <person name="Kataoka E."/>
            <person name="Keightley P.D."/>
            <person name="Kheradpour P."/>
            <person name="Kirkness E.F."/>
            <person name="Koerich L.B."/>
            <person name="Kristiansen K."/>
            <person name="Kudrna D."/>
            <person name="Kulathinal R.J."/>
            <person name="Kumar S."/>
            <person name="Kwok R."/>
            <person name="Lander E."/>
            <person name="Langley C.H."/>
            <person name="Lapoint R."/>
            <person name="Lazzaro B.P."/>
            <person name="Lee S.J."/>
            <person name="Levesque L."/>
            <person name="Li R."/>
            <person name="Lin C.F."/>
            <person name="Lin M.F."/>
            <person name="Lindblad-Toh K."/>
            <person name="Llopart A."/>
            <person name="Long M."/>
            <person name="Low L."/>
            <person name="Lozovsky E."/>
            <person name="Lu J."/>
            <person name="Luo M."/>
            <person name="Machado C.A."/>
            <person name="Makalowski W."/>
            <person name="Marzo M."/>
            <person name="Matsuda M."/>
            <person name="Matzkin L."/>
            <person name="McAllister B."/>
            <person name="McBride C.S."/>
            <person name="McKernan B."/>
            <person name="McKernan K."/>
            <person name="Mendez-Lago M."/>
            <person name="Minx P."/>
            <person name="Mollenhauer M.U."/>
            <person name="Montooth K."/>
            <person name="Mount S.M."/>
            <person name="Mu X."/>
            <person name="Myers E."/>
            <person name="Negre B."/>
            <person name="Newfeld S."/>
            <person name="Nielsen R."/>
            <person name="Noor M.A."/>
            <person name="O'Grady P."/>
            <person name="Pachter L."/>
            <person name="Papaceit M."/>
            <person name="Parisi M.J."/>
            <person name="Parisi M."/>
            <person name="Parts L."/>
            <person name="Pedersen J.S."/>
            <person name="Pesole G."/>
            <person name="Phillippy A.M."/>
            <person name="Ponting C.P."/>
            <person name="Pop M."/>
            <person name="Porcelli D."/>
            <person name="Powell J.R."/>
            <person name="Prohaska S."/>
            <person name="Pruitt K."/>
            <person name="Puig M."/>
            <person name="Quesneville H."/>
            <person name="Ram K.R."/>
            <person name="Rand D."/>
            <person name="Rasmussen M.D."/>
            <person name="Reed L.K."/>
            <person name="Reenan R."/>
            <person name="Reily A."/>
            <person name="Remington K.A."/>
            <person name="Rieger T.T."/>
            <person name="Ritchie M.G."/>
            <person name="Robin C."/>
            <person name="Rogers Y.H."/>
            <person name="Rohde C."/>
            <person name="Rozas J."/>
            <person name="Rubenfield M.J."/>
            <person name="Ruiz A."/>
            <person name="Russo S."/>
            <person name="Salzberg S.L."/>
            <person name="Sanchez-Gracia A."/>
            <person name="Saranga D.J."/>
            <person name="Sato H."/>
            <person name="Schaeffer S.W."/>
            <person name="Schatz M.C."/>
            <person name="Schlenke T."/>
            <person name="Schwartz R."/>
            <person name="Segarra C."/>
            <person name="Singh R.S."/>
            <person name="Sirot L."/>
            <person name="Sirota M."/>
            <person name="Sisneros N.B."/>
            <person name="Smith C.D."/>
            <person name="Smith T.F."/>
            <person name="Spieth J."/>
            <person name="Stage D.E."/>
            <person name="Stark A."/>
            <person name="Stephan W."/>
            <person name="Strausberg R.L."/>
            <person name="Strempel S."/>
            <person name="Sturgill D."/>
            <person name="Sutton G."/>
            <person name="Sutton G.G."/>
            <person name="Tao W."/>
            <person name="Teichmann S."/>
            <person name="Tobari Y.N."/>
            <person name="Tomimura Y."/>
            <person name="Tsolas J.M."/>
            <person name="Valente V.L."/>
            <person name="Venter E."/>
            <person name="Venter J.C."/>
            <person name="Vicario S."/>
            <person name="Vieira F.G."/>
            <person name="Vilella A.J."/>
            <person name="Villasante A."/>
            <person name="Walenz B."/>
            <person name="Wang J."/>
            <person name="Wasserman M."/>
            <person name="Watts T."/>
            <person name="Wilson D."/>
            <person name="Wilson R.K."/>
            <person name="Wing R.A."/>
            <person name="Wolfner M.F."/>
            <person name="Wong A."/>
            <person name="Wong G.K."/>
            <person name="Wu C.I."/>
            <person name="Wu G."/>
            <person name="Yamamoto D."/>
            <person name="Yang H.P."/>
            <person name="Yang S.P."/>
            <person name="Yorke J.A."/>
            <person name="Yoshida K."/>
            <person name="Zdobnov E."/>
            <person name="Zhang P."/>
            <person name="Zhang Y."/>
            <person name="Zimin A.V."/>
            <person name="Baldwin J."/>
            <person name="Abdouelleil A."/>
            <person name="Abdulkadir J."/>
            <person name="Abebe A."/>
            <person name="Abera B."/>
            <person name="Abreu J."/>
            <person name="Acer S.C."/>
            <person name="Aftuck L."/>
            <person name="Alexander A."/>
            <person name="An P."/>
            <person name="Anderson E."/>
            <person name="Anderson S."/>
            <person name="Arachi H."/>
            <person name="Azer M."/>
            <person name="Bachantsang P."/>
            <person name="Barry A."/>
            <person name="Bayul T."/>
            <person name="Berlin A."/>
            <person name="Bessette D."/>
            <person name="Bloom T."/>
            <person name="Blye J."/>
            <person name="Boguslavskiy L."/>
            <person name="Bonnet C."/>
            <person name="Boukhgalter B."/>
            <person name="Bourzgui I."/>
            <person name="Brown A."/>
            <person name="Cahill P."/>
            <person name="Channer S."/>
            <person name="Cheshatsang Y."/>
            <person name="Chuda L."/>
            <person name="Citroen M."/>
            <person name="Collymore A."/>
            <person name="Cooke P."/>
            <person name="Costello M."/>
            <person name="D'Aco K."/>
            <person name="Daza R."/>
            <person name="De Haan G."/>
            <person name="DeGray S."/>
            <person name="DeMaso C."/>
            <person name="Dhargay N."/>
            <person name="Dooley K."/>
            <person name="Dooley E."/>
            <person name="Doricent M."/>
            <person name="Dorje P."/>
            <person name="Dorjee K."/>
            <person name="Dupes A."/>
            <person name="Elong R."/>
            <person name="Falk J."/>
            <person name="Farina A."/>
            <person name="Faro S."/>
            <person name="Ferguson D."/>
            <person name="Fisher S."/>
            <person name="Foley C.D."/>
            <person name="Franke A."/>
            <person name="Friedrich D."/>
            <person name="Gadbois L."/>
            <person name="Gearin G."/>
            <person name="Gearin C.R."/>
            <person name="Giannoukos G."/>
            <person name="Goode T."/>
            <person name="Graham J."/>
            <person name="Grandbois E."/>
            <person name="Grewal S."/>
            <person name="Gyaltsen K."/>
            <person name="Hafez N."/>
            <person name="Hagos B."/>
            <person name="Hall J."/>
            <person name="Henson C."/>
            <person name="Hollinger A."/>
            <person name="Honan T."/>
            <person name="Huard M.D."/>
            <person name="Hughes L."/>
            <person name="Hurhula B."/>
            <person name="Husby M.E."/>
            <person name="Kamat A."/>
            <person name="Kanga B."/>
            <person name="Kashin S."/>
            <person name="Khazanovich D."/>
            <person name="Kisner P."/>
            <person name="Lance K."/>
            <person name="Lara M."/>
            <person name="Lee W."/>
            <person name="Lennon N."/>
            <person name="Letendre F."/>
            <person name="LeVine R."/>
            <person name="Lipovsky A."/>
            <person name="Liu X."/>
            <person name="Liu J."/>
            <person name="Liu S."/>
            <person name="Lokyitsang T."/>
            <person name="Lokyitsang Y."/>
            <person name="Lubonja R."/>
            <person name="Lui A."/>
            <person name="MacDonald P."/>
            <person name="Magnisalis V."/>
            <person name="Maru K."/>
            <person name="Matthews C."/>
            <person name="McCusker W."/>
            <person name="McDonough S."/>
            <person name="Mehta T."/>
            <person name="Meldrim J."/>
            <person name="Meneus L."/>
            <person name="Mihai O."/>
            <person name="Mihalev A."/>
            <person name="Mihova T."/>
            <person name="Mittelman R."/>
            <person name="Mlenga V."/>
            <person name="Montmayeur A."/>
            <person name="Mulrain L."/>
            <person name="Navidi A."/>
            <person name="Naylor J."/>
            <person name="Negash T."/>
            <person name="Nguyen T."/>
            <person name="Nguyen N."/>
            <person name="Nicol R."/>
            <person name="Norbu C."/>
            <person name="Norbu N."/>
            <person name="Novod N."/>
            <person name="O'Neill B."/>
            <person name="Osman S."/>
            <person name="Markiewicz E."/>
            <person name="Oyono O.L."/>
            <person name="Patti C."/>
            <person name="Phunkhang P."/>
            <person name="Pierre F."/>
            <person name="Priest M."/>
            <person name="Raghuraman S."/>
            <person name="Rege F."/>
            <person name="Reyes R."/>
            <person name="Rise C."/>
            <person name="Rogov P."/>
            <person name="Ross K."/>
            <person name="Ryan E."/>
            <person name="Settipalli S."/>
            <person name="Shea T."/>
            <person name="Sherpa N."/>
            <person name="Shi L."/>
            <person name="Shih D."/>
            <person name="Sparrow T."/>
            <person name="Spaulding J."/>
            <person name="Stalker J."/>
            <person name="Stange-Thomann N."/>
            <person name="Stavropoulos S."/>
            <person name="Stone C."/>
            <person name="Strader C."/>
            <person name="Tesfaye S."/>
            <person name="Thomson T."/>
            <person name="Thoulutsang Y."/>
            <person name="Thoulutsang D."/>
            <person name="Topham K."/>
            <person name="Topping I."/>
            <person name="Tsamla T."/>
            <person name="Vassiliev H."/>
            <person name="Vo A."/>
            <person name="Wangchuk T."/>
            <person name="Wangdi T."/>
            <person name="Weiand M."/>
            <person name="Wilkinson J."/>
            <person name="Wilson A."/>
            <person name="Yadav S."/>
            <person name="Young G."/>
            <person name="Yu Q."/>
            <person name="Zembek L."/>
            <person name="Zhong D."/>
            <person name="Zimmer A."/>
            <person name="Zwirko Z."/>
            <person name="Jaffe D.B."/>
            <person name="Alvarez P."/>
            <person name="Brockman W."/>
            <person name="Butler J."/>
            <person name="Chin C."/>
            <person name="Gnerre S."/>
            <person name="Grabherr M."/>
            <person name="Kleber M."/>
            <person name="Mauceli E."/>
            <person name="MacCallum I."/>
        </authorList>
    </citation>
    <scope>NUCLEOTIDE SEQUENCE [LARGE SCALE GENOMIC DNA]</scope>
    <source>
        <strain evidence="13">Tucson 14030-0811.24</strain>
    </source>
</reference>
<dbReference type="GO" id="GO:0004222">
    <property type="term" value="F:metalloendopeptidase activity"/>
    <property type="evidence" value="ECO:0007669"/>
    <property type="project" value="InterPro"/>
</dbReference>
<accession>A0A0Q9WT79</accession>
<dbReference type="Pfam" id="PF05649">
    <property type="entry name" value="Peptidase_M13_N"/>
    <property type="match status" value="2"/>
</dbReference>
<dbReference type="OrthoDB" id="6475849at2759"/>
<organism evidence="12 13">
    <name type="scientific">Drosophila willistoni</name>
    <name type="common">Fruit fly</name>
    <dbReference type="NCBI Taxonomy" id="7260"/>
    <lineage>
        <taxon>Eukaryota</taxon>
        <taxon>Metazoa</taxon>
        <taxon>Ecdysozoa</taxon>
        <taxon>Arthropoda</taxon>
        <taxon>Hexapoda</taxon>
        <taxon>Insecta</taxon>
        <taxon>Pterygota</taxon>
        <taxon>Neoptera</taxon>
        <taxon>Endopterygota</taxon>
        <taxon>Diptera</taxon>
        <taxon>Brachycera</taxon>
        <taxon>Muscomorpha</taxon>
        <taxon>Ephydroidea</taxon>
        <taxon>Drosophilidae</taxon>
        <taxon>Drosophila</taxon>
        <taxon>Sophophora</taxon>
    </lineage>
</organism>
<evidence type="ECO:0000256" key="8">
    <source>
        <dbReference type="ARBA" id="ARBA00023049"/>
    </source>
</evidence>